<keyword evidence="1" id="KW-0472">Membrane</keyword>
<evidence type="ECO:0000256" key="1">
    <source>
        <dbReference type="SAM" id="Phobius"/>
    </source>
</evidence>
<organism evidence="2 3">
    <name type="scientific">Phyllosticta citricarpa</name>
    <dbReference type="NCBI Taxonomy" id="55181"/>
    <lineage>
        <taxon>Eukaryota</taxon>
        <taxon>Fungi</taxon>
        <taxon>Dikarya</taxon>
        <taxon>Ascomycota</taxon>
        <taxon>Pezizomycotina</taxon>
        <taxon>Dothideomycetes</taxon>
        <taxon>Dothideomycetes incertae sedis</taxon>
        <taxon>Botryosphaeriales</taxon>
        <taxon>Phyllostictaceae</taxon>
        <taxon>Phyllosticta</taxon>
    </lineage>
</organism>
<keyword evidence="1" id="KW-1133">Transmembrane helix</keyword>
<dbReference type="Proteomes" id="UP001365128">
    <property type="component" value="Unassembled WGS sequence"/>
</dbReference>
<feature type="transmembrane region" description="Helical" evidence="1">
    <location>
        <begin position="61"/>
        <end position="85"/>
    </location>
</feature>
<accession>A0ABR1MIC6</accession>
<keyword evidence="1" id="KW-0812">Transmembrane</keyword>
<sequence>MMKPHFSKFFKFFSLFLLFSLLLVFCTDGWMASQSVGWLVGRLAMRLCIIGWAVKLGIIFASLLLVGWLSFGWLVGWLVGSIFTFHPSPFPYPHPPFFPPLFISLCWWIWLAYTLRHTCTIHAPSPSPLQHHPPFIHPCIRHSSSTSIGRGPSSTLSPHFQHFRFVMKSVG</sequence>
<name>A0ABR1MIC6_9PEZI</name>
<reference evidence="2 3" key="1">
    <citation type="submission" date="2024-04" db="EMBL/GenBank/DDBJ databases">
        <title>Phyllosticta paracitricarpa is synonymous to the EU quarantine fungus P. citricarpa based on phylogenomic analyses.</title>
        <authorList>
            <consortium name="Lawrence Berkeley National Laboratory"/>
            <person name="Van Ingen-Buijs V.A."/>
            <person name="Van Westerhoven A.C."/>
            <person name="Haridas S."/>
            <person name="Skiadas P."/>
            <person name="Martin F."/>
            <person name="Groenewald J.Z."/>
            <person name="Crous P.W."/>
            <person name="Seidl M.F."/>
        </authorList>
    </citation>
    <scope>NUCLEOTIDE SEQUENCE [LARGE SCALE GENOMIC DNA]</scope>
    <source>
        <strain evidence="2 3">CBS 122670</strain>
    </source>
</reference>
<proteinExistence type="predicted"/>
<feature type="transmembrane region" description="Helical" evidence="1">
    <location>
        <begin position="97"/>
        <end position="115"/>
    </location>
</feature>
<protein>
    <submittedName>
        <fullName evidence="2">Uncharacterized protein</fullName>
    </submittedName>
</protein>
<dbReference type="EMBL" id="JBBPDW010000008">
    <property type="protein sequence ID" value="KAK7550168.1"/>
    <property type="molecule type" value="Genomic_DNA"/>
</dbReference>
<keyword evidence="3" id="KW-1185">Reference proteome</keyword>
<gene>
    <name evidence="2" type="ORF">IWX46DRAFT_445910</name>
</gene>
<evidence type="ECO:0000313" key="2">
    <source>
        <dbReference type="EMBL" id="KAK7550168.1"/>
    </source>
</evidence>
<evidence type="ECO:0000313" key="3">
    <source>
        <dbReference type="Proteomes" id="UP001365128"/>
    </source>
</evidence>
<comment type="caution">
    <text evidence="2">The sequence shown here is derived from an EMBL/GenBank/DDBJ whole genome shotgun (WGS) entry which is preliminary data.</text>
</comment>